<comment type="caution">
    <text evidence="5">The sequence shown here is derived from an EMBL/GenBank/DDBJ whole genome shotgun (WGS) entry which is preliminary data.</text>
</comment>
<evidence type="ECO:0000313" key="5">
    <source>
        <dbReference type="EMBL" id="MCX8995523.1"/>
    </source>
</evidence>
<feature type="chain" id="PRO_5041998983" evidence="3">
    <location>
        <begin position="30"/>
        <end position="282"/>
    </location>
</feature>
<dbReference type="SMART" id="SM00062">
    <property type="entry name" value="PBPb"/>
    <property type="match status" value="1"/>
</dbReference>
<evidence type="ECO:0000313" key="6">
    <source>
        <dbReference type="Proteomes" id="UP001208771"/>
    </source>
</evidence>
<dbReference type="InterPro" id="IPR006311">
    <property type="entry name" value="TAT_signal"/>
</dbReference>
<dbReference type="InterPro" id="IPR001638">
    <property type="entry name" value="Solute-binding_3/MltF_N"/>
</dbReference>
<feature type="domain" description="Solute-binding protein family 3/N-terminal" evidence="4">
    <location>
        <begin position="46"/>
        <end position="274"/>
    </location>
</feature>
<dbReference type="GO" id="GO:0042597">
    <property type="term" value="C:periplasmic space"/>
    <property type="evidence" value="ECO:0007669"/>
    <property type="project" value="UniProtKB-SubCell"/>
</dbReference>
<dbReference type="AlphaFoldDB" id="A0AAE3MUR7"/>
<evidence type="ECO:0000259" key="4">
    <source>
        <dbReference type="SMART" id="SM00062"/>
    </source>
</evidence>
<dbReference type="EMBL" id="JANFPI010000001">
    <property type="protein sequence ID" value="MCX8995523.1"/>
    <property type="molecule type" value="Genomic_DNA"/>
</dbReference>
<accession>A0AAE3MUR7</accession>
<dbReference type="PANTHER" id="PTHR35936:SF17">
    <property type="entry name" value="ARGININE-BINDING EXTRACELLULAR PROTEIN ARTP"/>
    <property type="match status" value="1"/>
</dbReference>
<dbReference type="SUPFAM" id="SSF53850">
    <property type="entry name" value="Periplasmic binding protein-like II"/>
    <property type="match status" value="1"/>
</dbReference>
<dbReference type="RefSeq" id="WP_306409305.1">
    <property type="nucleotide sequence ID" value="NZ_JANFPI010000001.1"/>
</dbReference>
<keyword evidence="6" id="KW-1185">Reference proteome</keyword>
<dbReference type="Pfam" id="PF00497">
    <property type="entry name" value="SBP_bac_3"/>
    <property type="match status" value="1"/>
</dbReference>
<sequence>MMNRRDFAGLIGLAGTGAAVAALATPAVAQSSVNESTFDKIRRTKKLRIAGIPGTEPYYHKDLISGEWSGFCISMAKDLAASLEAEIEVSETTWANAVLDLQADKIDIMFGLSPTPTRALIVEFTRPIMNNTFTLVARSGIEGETWEDFNKPEFRVAVDIGSTQDTFARSALPKSTLNALPTFNDVTAALVSGRADLSVQVAMNSLATVKKNPSVGTIIVPTPISAQPTCAGVRADPDGRFLRFVDNWLEYNRSLGAMKTWIVSSLSLANIKPEDIPASLTF</sequence>
<evidence type="ECO:0000256" key="2">
    <source>
        <dbReference type="ARBA" id="ARBA00022729"/>
    </source>
</evidence>
<protein>
    <submittedName>
        <fullName evidence="5">Transporter substrate-binding domain-containing protein</fullName>
    </submittedName>
</protein>
<reference evidence="5" key="1">
    <citation type="submission" date="2022-07" db="EMBL/GenBank/DDBJ databases">
        <title>Ectorhizobium quercum gen.nov., sp. nov.</title>
        <authorList>
            <person name="Ma T."/>
            <person name="Li Y."/>
        </authorList>
    </citation>
    <scope>NUCLEOTIDE SEQUENCE</scope>
    <source>
        <strain evidence="5">BDR2-2</strain>
    </source>
</reference>
<feature type="signal peptide" evidence="3">
    <location>
        <begin position="1"/>
        <end position="29"/>
    </location>
</feature>
<organism evidence="5 6">
    <name type="scientific">Ectorhizobium quercum</name>
    <dbReference type="NCBI Taxonomy" id="2965071"/>
    <lineage>
        <taxon>Bacteria</taxon>
        <taxon>Pseudomonadati</taxon>
        <taxon>Pseudomonadota</taxon>
        <taxon>Alphaproteobacteria</taxon>
        <taxon>Hyphomicrobiales</taxon>
        <taxon>Rhizobiaceae</taxon>
        <taxon>Ectorhizobium</taxon>
    </lineage>
</organism>
<evidence type="ECO:0000256" key="1">
    <source>
        <dbReference type="ARBA" id="ARBA00004418"/>
    </source>
</evidence>
<dbReference type="PANTHER" id="PTHR35936">
    <property type="entry name" value="MEMBRANE-BOUND LYTIC MUREIN TRANSGLYCOSYLASE F"/>
    <property type="match status" value="1"/>
</dbReference>
<name>A0AAE3MUR7_9HYPH</name>
<dbReference type="Gene3D" id="3.40.190.10">
    <property type="entry name" value="Periplasmic binding protein-like II"/>
    <property type="match status" value="2"/>
</dbReference>
<comment type="subcellular location">
    <subcellularLocation>
        <location evidence="1">Periplasm</location>
    </subcellularLocation>
</comment>
<keyword evidence="2 3" id="KW-0732">Signal</keyword>
<dbReference type="Proteomes" id="UP001208771">
    <property type="component" value="Unassembled WGS sequence"/>
</dbReference>
<dbReference type="PROSITE" id="PS51318">
    <property type="entry name" value="TAT"/>
    <property type="match status" value="1"/>
</dbReference>
<evidence type="ECO:0000256" key="3">
    <source>
        <dbReference type="SAM" id="SignalP"/>
    </source>
</evidence>
<proteinExistence type="predicted"/>
<gene>
    <name evidence="5" type="ORF">NOF55_00190</name>
</gene>